<protein>
    <recommendedName>
        <fullName evidence="3">Aminotransferase class I/classII domain-containing protein</fullName>
    </recommendedName>
</protein>
<keyword evidence="2" id="KW-1185">Reference proteome</keyword>
<dbReference type="EMBL" id="KN718788">
    <property type="protein sequence ID" value="KJH39995.1"/>
    <property type="molecule type" value="Genomic_DNA"/>
</dbReference>
<dbReference type="Proteomes" id="UP000053766">
    <property type="component" value="Unassembled WGS sequence"/>
</dbReference>
<dbReference type="InterPro" id="IPR015421">
    <property type="entry name" value="PyrdxlP-dep_Trfase_major"/>
</dbReference>
<name>A0A0D8X630_DICVI</name>
<dbReference type="OrthoDB" id="65434at2759"/>
<accession>A0A0D8X630</accession>
<dbReference type="STRING" id="29172.A0A0D8X630"/>
<dbReference type="AlphaFoldDB" id="A0A0D8X630"/>
<dbReference type="InterPro" id="IPR015424">
    <property type="entry name" value="PyrdxlP-dep_Trfase"/>
</dbReference>
<reference evidence="1 2" key="1">
    <citation type="submission" date="2013-11" db="EMBL/GenBank/DDBJ databases">
        <title>Draft genome of the bovine lungworm Dictyocaulus viviparus.</title>
        <authorList>
            <person name="Mitreva M."/>
        </authorList>
    </citation>
    <scope>NUCLEOTIDE SEQUENCE [LARGE SCALE GENOMIC DNA]</scope>
    <source>
        <strain evidence="1 2">HannoverDv2000</strain>
    </source>
</reference>
<evidence type="ECO:0000313" key="1">
    <source>
        <dbReference type="EMBL" id="KJH39995.1"/>
    </source>
</evidence>
<evidence type="ECO:0008006" key="3">
    <source>
        <dbReference type="Google" id="ProtNLM"/>
    </source>
</evidence>
<feature type="non-terminal residue" evidence="1">
    <location>
        <position position="1"/>
    </location>
</feature>
<feature type="non-terminal residue" evidence="1">
    <location>
        <position position="85"/>
    </location>
</feature>
<proteinExistence type="predicted"/>
<dbReference type="Gene3D" id="3.40.640.10">
    <property type="entry name" value="Type I PLP-dependent aspartate aminotransferase-like (Major domain)"/>
    <property type="match status" value="1"/>
</dbReference>
<reference evidence="2" key="2">
    <citation type="journal article" date="2016" name="Sci. Rep.">
        <title>Dictyocaulus viviparus genome, variome and transcriptome elucidate lungworm biology and support future intervention.</title>
        <authorList>
            <person name="McNulty S.N."/>
            <person name="Strube C."/>
            <person name="Rosa B.A."/>
            <person name="Martin J.C."/>
            <person name="Tyagi R."/>
            <person name="Choi Y.J."/>
            <person name="Wang Q."/>
            <person name="Hallsworth Pepin K."/>
            <person name="Zhang X."/>
            <person name="Ozersky P."/>
            <person name="Wilson R.K."/>
            <person name="Sternberg P.W."/>
            <person name="Gasser R.B."/>
            <person name="Mitreva M."/>
        </authorList>
    </citation>
    <scope>NUCLEOTIDE SEQUENCE [LARGE SCALE GENOMIC DNA]</scope>
    <source>
        <strain evidence="2">HannoverDv2000</strain>
    </source>
</reference>
<gene>
    <name evidence="1" type="ORF">DICVIV_14093</name>
</gene>
<evidence type="ECO:0000313" key="2">
    <source>
        <dbReference type="Proteomes" id="UP000053766"/>
    </source>
</evidence>
<sequence>SENAKGGLRNGHWSFDELQNTQLPLQSQGSRRWITQENTIFPPSNFISQHKLEQLVAEFLNVEDAIVFSMGFATNSMNMPCLVDK</sequence>
<dbReference type="SUPFAM" id="SSF53383">
    <property type="entry name" value="PLP-dependent transferases"/>
    <property type="match status" value="1"/>
</dbReference>
<organism evidence="1 2">
    <name type="scientific">Dictyocaulus viviparus</name>
    <name type="common">Bovine lungworm</name>
    <dbReference type="NCBI Taxonomy" id="29172"/>
    <lineage>
        <taxon>Eukaryota</taxon>
        <taxon>Metazoa</taxon>
        <taxon>Ecdysozoa</taxon>
        <taxon>Nematoda</taxon>
        <taxon>Chromadorea</taxon>
        <taxon>Rhabditida</taxon>
        <taxon>Rhabditina</taxon>
        <taxon>Rhabditomorpha</taxon>
        <taxon>Strongyloidea</taxon>
        <taxon>Metastrongylidae</taxon>
        <taxon>Dictyocaulus</taxon>
    </lineage>
</organism>